<organism evidence="2 3">
    <name type="scientific">Ralstonia phage Hyacinthe</name>
    <dbReference type="NCBI Taxonomy" id="2759731"/>
    <lineage>
        <taxon>Viruses</taxon>
        <taxon>Duplodnaviria</taxon>
        <taxon>Heunggongvirae</taxon>
        <taxon>Uroviricota</taxon>
        <taxon>Caudoviricetes</taxon>
        <taxon>Rahariannevirus</taxon>
        <taxon>Rahariannevirus raharianne</taxon>
    </lineage>
</organism>
<sequence length="307" mass="34368">MAGDWIKMRTDLYRDPKVCMMADLLMCDDGELACHVNQHCQRNMTVTRNVMRNVTVGALVSVWGVMRMQGKCEETDLVCDGVAIGVIDDIADLPGFGAVMEAVGWVCRTEDGLVFPRFFEDNNVAPAGADRSKGAVRQQRYRERQKAKCDVTSDVTSDVTVTPREEKRREEVNNPPNPPSPDGDEGAETEIEKTSKRERKPRTALKTFLAACRANGVKPVTTYAPLMEYVEGVGLPADFLELAWDVFCHEHLDGGTNAARLQANWQQHFANYVTKGYYRLWVCKPDGTFELTSAGQQARRFHKQEAA</sequence>
<feature type="compositionally biased region" description="Low complexity" evidence="1">
    <location>
        <begin position="152"/>
        <end position="162"/>
    </location>
</feature>
<evidence type="ECO:0000313" key="2">
    <source>
        <dbReference type="EMBL" id="QMV33495.1"/>
    </source>
</evidence>
<name>A0A7G5BB22_9CAUD</name>
<dbReference type="EMBL" id="MT740743">
    <property type="protein sequence ID" value="QMV33495.1"/>
    <property type="molecule type" value="Genomic_DNA"/>
</dbReference>
<accession>A0A7G5BB22</accession>
<gene>
    <name evidence="2" type="ORF">8G_00063</name>
</gene>
<reference evidence="2 3" key="1">
    <citation type="submission" date="2020-07" db="EMBL/GenBank/DDBJ databases">
        <title>Ralstonia phages.</title>
        <authorList>
            <person name="Trotereau A."/>
            <person name="Boyer C."/>
            <person name="Torres-Barcelo C."/>
        </authorList>
    </citation>
    <scope>NUCLEOTIDE SEQUENCE [LARGE SCALE GENOMIC DNA]</scope>
</reference>
<protein>
    <submittedName>
        <fullName evidence="2">Uncharacterized protein</fullName>
    </submittedName>
</protein>
<proteinExistence type="predicted"/>
<feature type="compositionally biased region" description="Basic and acidic residues" evidence="1">
    <location>
        <begin position="140"/>
        <end position="151"/>
    </location>
</feature>
<dbReference type="Proteomes" id="UP000515746">
    <property type="component" value="Segment"/>
</dbReference>
<feature type="region of interest" description="Disordered" evidence="1">
    <location>
        <begin position="126"/>
        <end position="201"/>
    </location>
</feature>
<evidence type="ECO:0000256" key="1">
    <source>
        <dbReference type="SAM" id="MobiDB-lite"/>
    </source>
</evidence>
<feature type="compositionally biased region" description="Basic and acidic residues" evidence="1">
    <location>
        <begin position="163"/>
        <end position="172"/>
    </location>
</feature>
<evidence type="ECO:0000313" key="3">
    <source>
        <dbReference type="Proteomes" id="UP000515746"/>
    </source>
</evidence>